<organism evidence="12 13">
    <name type="scientific">Quercus suber</name>
    <name type="common">Cork oak</name>
    <dbReference type="NCBI Taxonomy" id="58331"/>
    <lineage>
        <taxon>Eukaryota</taxon>
        <taxon>Viridiplantae</taxon>
        <taxon>Streptophyta</taxon>
        <taxon>Embryophyta</taxon>
        <taxon>Tracheophyta</taxon>
        <taxon>Spermatophyta</taxon>
        <taxon>Magnoliopsida</taxon>
        <taxon>eudicotyledons</taxon>
        <taxon>Gunneridae</taxon>
        <taxon>Pentapetalae</taxon>
        <taxon>rosids</taxon>
        <taxon>fabids</taxon>
        <taxon>Fagales</taxon>
        <taxon>Fagaceae</taxon>
        <taxon>Quercus</taxon>
    </lineage>
</organism>
<evidence type="ECO:0000256" key="2">
    <source>
        <dbReference type="ARBA" id="ARBA00004496"/>
    </source>
</evidence>
<comment type="pathway">
    <text evidence="3">Phenylpropanoid metabolism; trans-cinnamate biosynthesis; trans-cinnamate from L-phenylalanine: step 1/1.</text>
</comment>
<dbReference type="InterPro" id="IPR001106">
    <property type="entry name" value="Aromatic_Lyase"/>
</dbReference>
<name>A0AAW0L9M3_QUESU</name>
<evidence type="ECO:0000256" key="3">
    <source>
        <dbReference type="ARBA" id="ARBA00005138"/>
    </source>
</evidence>
<dbReference type="InterPro" id="IPR023144">
    <property type="entry name" value="Phe_NH3-lyase_shielding_dom_sf"/>
</dbReference>
<comment type="function">
    <text evidence="1">This is a key enzyme of plant metabolism catalyzing the first reaction in the biosynthesis from L-phenylalanine of a wide variety of natural products based on the phenylpropane skeleton.</text>
</comment>
<comment type="caution">
    <text evidence="12">The sequence shown here is derived from an EMBL/GenBank/DDBJ whole genome shotgun (WGS) entry which is preliminary data.</text>
</comment>
<gene>
    <name evidence="12" type="primary">PAL_3</name>
    <name evidence="12" type="ORF">CFP56_005072</name>
</gene>
<keyword evidence="10" id="KW-0456">Lyase</keyword>
<dbReference type="GO" id="GO:0005737">
    <property type="term" value="C:cytoplasm"/>
    <property type="evidence" value="ECO:0007669"/>
    <property type="project" value="UniProtKB-SubCell"/>
</dbReference>
<evidence type="ECO:0000256" key="5">
    <source>
        <dbReference type="ARBA" id="ARBA00011881"/>
    </source>
</evidence>
<reference evidence="12 13" key="1">
    <citation type="journal article" date="2018" name="Sci. Data">
        <title>The draft genome sequence of cork oak.</title>
        <authorList>
            <person name="Ramos A.M."/>
            <person name="Usie A."/>
            <person name="Barbosa P."/>
            <person name="Barros P.M."/>
            <person name="Capote T."/>
            <person name="Chaves I."/>
            <person name="Simoes F."/>
            <person name="Abreu I."/>
            <person name="Carrasquinho I."/>
            <person name="Faro C."/>
            <person name="Guimaraes J.B."/>
            <person name="Mendonca D."/>
            <person name="Nobrega F."/>
            <person name="Rodrigues L."/>
            <person name="Saibo N.J.M."/>
            <person name="Varela M.C."/>
            <person name="Egas C."/>
            <person name="Matos J."/>
            <person name="Miguel C.M."/>
            <person name="Oliveira M.M."/>
            <person name="Ricardo C.P."/>
            <person name="Goncalves S."/>
        </authorList>
    </citation>
    <scope>NUCLEOTIDE SEQUENCE [LARGE SCALE GENOMIC DNA]</scope>
    <source>
        <strain evidence="13">cv. HL8</strain>
    </source>
</reference>
<proteinExistence type="inferred from homology"/>
<keyword evidence="7" id="KW-0963">Cytoplasm</keyword>
<evidence type="ECO:0000256" key="11">
    <source>
        <dbReference type="ARBA" id="ARBA00023537"/>
    </source>
</evidence>
<dbReference type="GO" id="GO:0045548">
    <property type="term" value="F:phenylalanine ammonia-lyase activity"/>
    <property type="evidence" value="ECO:0007669"/>
    <property type="project" value="UniProtKB-EC"/>
</dbReference>
<keyword evidence="8" id="KW-0587">Phenylpropanoid metabolism</keyword>
<dbReference type="AlphaFoldDB" id="A0AAW0L9M3"/>
<dbReference type="EC" id="4.3.1.24" evidence="6"/>
<dbReference type="EMBL" id="PKMF04000128">
    <property type="protein sequence ID" value="KAK7848372.1"/>
    <property type="molecule type" value="Genomic_DNA"/>
</dbReference>
<comment type="catalytic activity">
    <reaction evidence="11">
        <text>L-phenylalanine = (E)-cinnamate + NH4(+)</text>
        <dbReference type="Rhea" id="RHEA:21384"/>
        <dbReference type="ChEBI" id="CHEBI:15669"/>
        <dbReference type="ChEBI" id="CHEBI:28938"/>
        <dbReference type="ChEBI" id="CHEBI:58095"/>
        <dbReference type="EC" id="4.3.1.24"/>
    </reaction>
</comment>
<dbReference type="SUPFAM" id="SSF48557">
    <property type="entry name" value="L-aspartase-like"/>
    <property type="match status" value="1"/>
</dbReference>
<keyword evidence="9" id="KW-0585">Phenylalanine catabolism</keyword>
<dbReference type="GO" id="GO:0006559">
    <property type="term" value="P:L-phenylalanine catabolic process"/>
    <property type="evidence" value="ECO:0007669"/>
    <property type="project" value="UniProtKB-KW"/>
</dbReference>
<evidence type="ECO:0000256" key="6">
    <source>
        <dbReference type="ARBA" id="ARBA00012139"/>
    </source>
</evidence>
<protein>
    <recommendedName>
        <fullName evidence="6">phenylalanine ammonia-lyase</fullName>
        <ecNumber evidence="6">4.3.1.24</ecNumber>
    </recommendedName>
</protein>
<evidence type="ECO:0000313" key="13">
    <source>
        <dbReference type="Proteomes" id="UP000237347"/>
    </source>
</evidence>
<evidence type="ECO:0000256" key="7">
    <source>
        <dbReference type="ARBA" id="ARBA00022490"/>
    </source>
</evidence>
<evidence type="ECO:0000256" key="8">
    <source>
        <dbReference type="ARBA" id="ARBA00023051"/>
    </source>
</evidence>
<comment type="similarity">
    <text evidence="4">Belongs to the PAL/histidase family.</text>
</comment>
<evidence type="ECO:0000256" key="4">
    <source>
        <dbReference type="ARBA" id="ARBA00007238"/>
    </source>
</evidence>
<dbReference type="GO" id="GO:0009698">
    <property type="term" value="P:phenylpropanoid metabolic process"/>
    <property type="evidence" value="ECO:0007669"/>
    <property type="project" value="UniProtKB-KW"/>
</dbReference>
<dbReference type="Proteomes" id="UP000237347">
    <property type="component" value="Unassembled WGS sequence"/>
</dbReference>
<dbReference type="InterPro" id="IPR008948">
    <property type="entry name" value="L-Aspartase-like"/>
</dbReference>
<evidence type="ECO:0000313" key="12">
    <source>
        <dbReference type="EMBL" id="KAK7848372.1"/>
    </source>
</evidence>
<keyword evidence="13" id="KW-1185">Reference proteome</keyword>
<evidence type="ECO:0000256" key="9">
    <source>
        <dbReference type="ARBA" id="ARBA00023232"/>
    </source>
</evidence>
<dbReference type="PANTHER" id="PTHR10362">
    <property type="entry name" value="HISTIDINE AMMONIA-LYASE"/>
    <property type="match status" value="1"/>
</dbReference>
<sequence>MQKLRQVLVEHALRNGNSEKNESTSIFQKIVAFEEEVQSVLPKEVESARVAFESGNPAIANRIKECRSYPLYRFVREELGTGLLTGEKTRSSGEDFDKVFAAMSQGKLIDPMLDCLKEWNGAPLPSTKLF</sequence>
<dbReference type="Gene3D" id="1.10.274.20">
    <property type="entry name" value="Phenylalanine ammonia-lyase 1, domain 3"/>
    <property type="match status" value="1"/>
</dbReference>
<comment type="subunit">
    <text evidence="5">Homotetramer.</text>
</comment>
<evidence type="ECO:0000256" key="10">
    <source>
        <dbReference type="ARBA" id="ARBA00023239"/>
    </source>
</evidence>
<comment type="subcellular location">
    <subcellularLocation>
        <location evidence="2">Cytoplasm</location>
    </subcellularLocation>
</comment>
<accession>A0AAW0L9M3</accession>
<evidence type="ECO:0000256" key="1">
    <source>
        <dbReference type="ARBA" id="ARBA00002235"/>
    </source>
</evidence>